<dbReference type="Pfam" id="PF13350">
    <property type="entry name" value="Y_phosphatase3"/>
    <property type="match status" value="1"/>
</dbReference>
<name>A0A5Q2FL73_9ACTN</name>
<feature type="domain" description="Tyrosine specific protein phosphatases" evidence="1">
    <location>
        <begin position="155"/>
        <end position="202"/>
    </location>
</feature>
<evidence type="ECO:0000259" key="1">
    <source>
        <dbReference type="PROSITE" id="PS50056"/>
    </source>
</evidence>
<gene>
    <name evidence="2" type="ORF">Rai3103_05600</name>
</gene>
<protein>
    <submittedName>
        <fullName evidence="2">Protein-tyrosine-phosphatase</fullName>
    </submittedName>
</protein>
<dbReference type="EMBL" id="CP045725">
    <property type="protein sequence ID" value="QGF25096.1"/>
    <property type="molecule type" value="Genomic_DNA"/>
</dbReference>
<dbReference type="InterPro" id="IPR029021">
    <property type="entry name" value="Prot-tyrosine_phosphatase-like"/>
</dbReference>
<dbReference type="AlphaFoldDB" id="A0A5Q2FL73"/>
<organism evidence="2 3">
    <name type="scientific">Raineyella fluvialis</name>
    <dbReference type="NCBI Taxonomy" id="2662261"/>
    <lineage>
        <taxon>Bacteria</taxon>
        <taxon>Bacillati</taxon>
        <taxon>Actinomycetota</taxon>
        <taxon>Actinomycetes</taxon>
        <taxon>Propionibacteriales</taxon>
        <taxon>Propionibacteriaceae</taxon>
        <taxon>Raineyella</taxon>
    </lineage>
</organism>
<keyword evidence="3" id="KW-1185">Reference proteome</keyword>
<dbReference type="InterPro" id="IPR016130">
    <property type="entry name" value="Tyr_Pase_AS"/>
</dbReference>
<sequence length="280" mass="29799">MQWLAFDSLVNARDVGGIPTVDGGRILPRRLIRSDNLQALTPDDIQRLRDLGVTDIVDLRSAFEVQAEGPGPLDHRAEFTIHRHSFFVEQVSVGAGAPGATGAAGDTGGIEASGANARDELPGDVLPWAGERPHTIQVEDGFASSYLSFLADRPESVLAALRAVAYADGAALVHCAAGKDRTGTTVALALMIAGADVDAVVEDYAASTERIDLILARLLARETYAENLSGRPASSHHTRPESMRAFLGYAEERFGGVEPMLGMIGWTPADTAQMRVKLRG</sequence>
<accession>A0A5Q2FL73</accession>
<dbReference type="Gene3D" id="3.90.190.10">
    <property type="entry name" value="Protein tyrosine phosphatase superfamily"/>
    <property type="match status" value="1"/>
</dbReference>
<dbReference type="GO" id="GO:0004721">
    <property type="term" value="F:phosphoprotein phosphatase activity"/>
    <property type="evidence" value="ECO:0007669"/>
    <property type="project" value="InterPro"/>
</dbReference>
<dbReference type="SUPFAM" id="SSF52799">
    <property type="entry name" value="(Phosphotyrosine protein) phosphatases II"/>
    <property type="match status" value="1"/>
</dbReference>
<reference evidence="2 3" key="1">
    <citation type="submission" date="2019-10" db="EMBL/GenBank/DDBJ databases">
        <title>Genomic analysis of Raineyella sp. CBA3103.</title>
        <authorList>
            <person name="Roh S.W."/>
        </authorList>
    </citation>
    <scope>NUCLEOTIDE SEQUENCE [LARGE SCALE GENOMIC DNA]</scope>
    <source>
        <strain evidence="2 3">CBA3103</strain>
    </source>
</reference>
<dbReference type="KEGG" id="rain:Rai3103_05600"/>
<dbReference type="InterPro" id="IPR000387">
    <property type="entry name" value="Tyr_Pase_dom"/>
</dbReference>
<evidence type="ECO:0000313" key="2">
    <source>
        <dbReference type="EMBL" id="QGF25096.1"/>
    </source>
</evidence>
<evidence type="ECO:0000313" key="3">
    <source>
        <dbReference type="Proteomes" id="UP000386847"/>
    </source>
</evidence>
<dbReference type="Proteomes" id="UP000386847">
    <property type="component" value="Chromosome"/>
</dbReference>
<dbReference type="InterPro" id="IPR026893">
    <property type="entry name" value="Tyr/Ser_Pase_IphP-type"/>
</dbReference>
<dbReference type="PROSITE" id="PS00383">
    <property type="entry name" value="TYR_PHOSPHATASE_1"/>
    <property type="match status" value="1"/>
</dbReference>
<proteinExistence type="predicted"/>
<dbReference type="PROSITE" id="PS50056">
    <property type="entry name" value="TYR_PHOSPHATASE_2"/>
    <property type="match status" value="1"/>
</dbReference>